<proteinExistence type="predicted"/>
<dbReference type="PROSITE" id="PS50011">
    <property type="entry name" value="PROTEIN_KINASE_DOM"/>
    <property type="match status" value="1"/>
</dbReference>
<evidence type="ECO:0000313" key="4">
    <source>
        <dbReference type="Proteomes" id="UP000287972"/>
    </source>
</evidence>
<name>A0A428SF29_9HYPO</name>
<dbReference type="InterPro" id="IPR000719">
    <property type="entry name" value="Prot_kinase_dom"/>
</dbReference>
<dbReference type="GO" id="GO:0005524">
    <property type="term" value="F:ATP binding"/>
    <property type="evidence" value="ECO:0007669"/>
    <property type="project" value="InterPro"/>
</dbReference>
<dbReference type="Proteomes" id="UP000287972">
    <property type="component" value="Unassembled WGS sequence"/>
</dbReference>
<reference evidence="3 4" key="1">
    <citation type="submission" date="2017-06" db="EMBL/GenBank/DDBJ databases">
        <title>Comparative genomic analysis of Ambrosia Fusariam Clade fungi.</title>
        <authorList>
            <person name="Stajich J.E."/>
            <person name="Carrillo J."/>
            <person name="Kijimoto T."/>
            <person name="Eskalen A."/>
            <person name="O'Donnell K."/>
            <person name="Kasson M."/>
        </authorList>
    </citation>
    <scope>NUCLEOTIDE SEQUENCE [LARGE SCALE GENOMIC DNA]</scope>
    <source>
        <strain evidence="3 4">NRRL62606</strain>
    </source>
</reference>
<dbReference type="AlphaFoldDB" id="A0A428SF29"/>
<comment type="caution">
    <text evidence="3">The sequence shown here is derived from an EMBL/GenBank/DDBJ whole genome shotgun (WGS) entry which is preliminary data.</text>
</comment>
<dbReference type="Gene3D" id="3.40.50.1460">
    <property type="match status" value="1"/>
</dbReference>
<dbReference type="GO" id="GO:0004672">
    <property type="term" value="F:protein kinase activity"/>
    <property type="evidence" value="ECO:0007669"/>
    <property type="project" value="InterPro"/>
</dbReference>
<keyword evidence="4" id="KW-1185">Reference proteome</keyword>
<evidence type="ECO:0000256" key="1">
    <source>
        <dbReference type="SAM" id="MobiDB-lite"/>
    </source>
</evidence>
<dbReference type="PANTHER" id="PTHR37542:SF3">
    <property type="entry name" value="PRION-INHIBITION AND PROPAGATION HELO DOMAIN-CONTAINING PROTEIN"/>
    <property type="match status" value="1"/>
</dbReference>
<dbReference type="Gene3D" id="1.10.510.10">
    <property type="entry name" value="Transferase(Phosphotransferase) domain 1"/>
    <property type="match status" value="1"/>
</dbReference>
<accession>A0A428SF29</accession>
<organism evidence="3 4">
    <name type="scientific">Fusarium floridanum</name>
    <dbReference type="NCBI Taxonomy" id="1325733"/>
    <lineage>
        <taxon>Eukaryota</taxon>
        <taxon>Fungi</taxon>
        <taxon>Dikarya</taxon>
        <taxon>Ascomycota</taxon>
        <taxon>Pezizomycotina</taxon>
        <taxon>Sordariomycetes</taxon>
        <taxon>Hypocreomycetidae</taxon>
        <taxon>Hypocreales</taxon>
        <taxon>Nectriaceae</taxon>
        <taxon>Fusarium</taxon>
        <taxon>Fusarium solani species complex</taxon>
    </lineage>
</organism>
<protein>
    <recommendedName>
        <fullName evidence="2">Protein kinase domain-containing protein</fullName>
    </recommendedName>
</protein>
<dbReference type="EMBL" id="NKCL01000023">
    <property type="protein sequence ID" value="RSL88383.1"/>
    <property type="molecule type" value="Genomic_DNA"/>
</dbReference>
<feature type="compositionally biased region" description="Low complexity" evidence="1">
    <location>
        <begin position="285"/>
        <end position="297"/>
    </location>
</feature>
<feature type="domain" description="Protein kinase" evidence="2">
    <location>
        <begin position="276"/>
        <end position="605"/>
    </location>
</feature>
<gene>
    <name evidence="3" type="ORF">CEP51_001778</name>
</gene>
<dbReference type="PANTHER" id="PTHR37542">
    <property type="entry name" value="HELO DOMAIN-CONTAINING PROTEIN-RELATED"/>
    <property type="match status" value="1"/>
</dbReference>
<feature type="region of interest" description="Disordered" evidence="1">
    <location>
        <begin position="284"/>
        <end position="310"/>
    </location>
</feature>
<evidence type="ECO:0000313" key="3">
    <source>
        <dbReference type="EMBL" id="RSL88383.1"/>
    </source>
</evidence>
<dbReference type="SUPFAM" id="SSF56112">
    <property type="entry name" value="Protein kinase-like (PK-like)"/>
    <property type="match status" value="1"/>
</dbReference>
<evidence type="ECO:0000259" key="2">
    <source>
        <dbReference type="PROSITE" id="PS50011"/>
    </source>
</evidence>
<sequence length="605" mass="67433">MSQVDIVESFKRGVGPGLHSGYTQVNVLLIHWAKNDLGGVEKEIQDLQSVFEADYNYNTLIFRIPDNDSHRQRLNTEISCFVENKSQRDSLIIVYYAGHCSPDELGQAEWAALEEGGPSLSWNAGQQILFSAPGDVLLILDCCFASLITPGLKNQGTRFELIAASARSARTPMPGPRSLTRVLTKVLKEHADEGISSENLSSRLRENNKITETPVFHNFARKSPTSIRLQRLAHDRGFIPKPSRYLFLRVSLTGEVTGAQMAEWLKSAPPDHVAAVHLEAVVNRGSQGNSSNSNSQQDTPEDMGAHSLPAATGTDVLCPLHQEPADESPVLQETEISFKDIAFKKGKRQRSSWGKYYRQRFKYGSIAGHPVLMDIYKDKEAGADGSILHAQVLHQARQVTELLCHIKPTGLPVLPCVGFFRDQSRRELGLVFKLPPNLEADGDGCVRTLFELYRAHKLVSLGHRMHLAFSLITSIERFHSVGWVHKSIRSNSIAFTAKSTTPSALELSGKEYEDPLSSYLGDFDLGNPLLFGFEYARAGDAATYFNEDYKQVNNLYRIPERWGKPTARFEKSHDVYSLGVVLLEIALWKDPALEVRSSERVLCAE</sequence>
<dbReference type="InterPro" id="IPR011009">
    <property type="entry name" value="Kinase-like_dom_sf"/>
</dbReference>